<dbReference type="HOGENOM" id="CLU_2687535_0_0_1"/>
<dbReference type="InParanoid" id="G2YFY6"/>
<gene>
    <name evidence="1" type="ORF">BofuT4_P087470.1</name>
</gene>
<organism evidence="1 2">
    <name type="scientific">Botryotinia fuckeliana (strain T4)</name>
    <name type="common">Noble rot fungus</name>
    <name type="synonym">Botrytis cinerea</name>
    <dbReference type="NCBI Taxonomy" id="999810"/>
    <lineage>
        <taxon>Eukaryota</taxon>
        <taxon>Fungi</taxon>
        <taxon>Dikarya</taxon>
        <taxon>Ascomycota</taxon>
        <taxon>Pezizomycotina</taxon>
        <taxon>Leotiomycetes</taxon>
        <taxon>Helotiales</taxon>
        <taxon>Sclerotiniaceae</taxon>
        <taxon>Botrytis</taxon>
    </lineage>
</organism>
<evidence type="ECO:0000313" key="2">
    <source>
        <dbReference type="Proteomes" id="UP000008177"/>
    </source>
</evidence>
<dbReference type="AlphaFoldDB" id="G2YFY6"/>
<reference evidence="2" key="1">
    <citation type="journal article" date="2011" name="PLoS Genet.">
        <title>Genomic analysis of the necrotrophic fungal pathogens Sclerotinia sclerotiorum and Botrytis cinerea.</title>
        <authorList>
            <person name="Amselem J."/>
            <person name="Cuomo C.A."/>
            <person name="van Kan J.A."/>
            <person name="Viaud M."/>
            <person name="Benito E.P."/>
            <person name="Couloux A."/>
            <person name="Coutinho P.M."/>
            <person name="de Vries R.P."/>
            <person name="Dyer P.S."/>
            <person name="Fillinger S."/>
            <person name="Fournier E."/>
            <person name="Gout L."/>
            <person name="Hahn M."/>
            <person name="Kohn L."/>
            <person name="Lapalu N."/>
            <person name="Plummer K.M."/>
            <person name="Pradier J.M."/>
            <person name="Quevillon E."/>
            <person name="Sharon A."/>
            <person name="Simon A."/>
            <person name="ten Have A."/>
            <person name="Tudzynski B."/>
            <person name="Tudzynski P."/>
            <person name="Wincker P."/>
            <person name="Andrew M."/>
            <person name="Anthouard V."/>
            <person name="Beever R.E."/>
            <person name="Beffa R."/>
            <person name="Benoit I."/>
            <person name="Bouzid O."/>
            <person name="Brault B."/>
            <person name="Chen Z."/>
            <person name="Choquer M."/>
            <person name="Collemare J."/>
            <person name="Cotton P."/>
            <person name="Danchin E.G."/>
            <person name="Da Silva C."/>
            <person name="Gautier A."/>
            <person name="Giraud C."/>
            <person name="Giraud T."/>
            <person name="Gonzalez C."/>
            <person name="Grossetete S."/>
            <person name="Guldener U."/>
            <person name="Henrissat B."/>
            <person name="Howlett B.J."/>
            <person name="Kodira C."/>
            <person name="Kretschmer M."/>
            <person name="Lappartient A."/>
            <person name="Leroch M."/>
            <person name="Levis C."/>
            <person name="Mauceli E."/>
            <person name="Neuveglise C."/>
            <person name="Oeser B."/>
            <person name="Pearson M."/>
            <person name="Poulain J."/>
            <person name="Poussereau N."/>
            <person name="Quesneville H."/>
            <person name="Rascle C."/>
            <person name="Schumacher J."/>
            <person name="Segurens B."/>
            <person name="Sexton A."/>
            <person name="Silva E."/>
            <person name="Sirven C."/>
            <person name="Soanes D.M."/>
            <person name="Talbot N.J."/>
            <person name="Templeton M."/>
            <person name="Yandava C."/>
            <person name="Yarden O."/>
            <person name="Zeng Q."/>
            <person name="Rollins J.A."/>
            <person name="Lebrun M.H."/>
            <person name="Dickman M."/>
        </authorList>
    </citation>
    <scope>NUCLEOTIDE SEQUENCE [LARGE SCALE GENOMIC DNA]</scope>
    <source>
        <strain evidence="2">T4</strain>
    </source>
</reference>
<proteinExistence type="predicted"/>
<evidence type="ECO:0000313" key="1">
    <source>
        <dbReference type="EMBL" id="CCD50684.1"/>
    </source>
</evidence>
<sequence length="74" mass="7994">MVRILRLHYQLEKEKLEKERAEKETAIAVTMSTPSGSSFGFFDPLLPLLSDAELEALLADVGTSGGMPVVSQGS</sequence>
<protein>
    <submittedName>
        <fullName evidence="1">Uncharacterized protein</fullName>
    </submittedName>
</protein>
<name>G2YFY6_BOTF4</name>
<dbReference type="EMBL" id="FQ790328">
    <property type="protein sequence ID" value="CCD50684.1"/>
    <property type="molecule type" value="Genomic_DNA"/>
</dbReference>
<dbReference type="Proteomes" id="UP000008177">
    <property type="component" value="Unplaced contigs"/>
</dbReference>
<accession>G2YFY6</accession>